<reference evidence="4" key="1">
    <citation type="journal article" date="2010" name="Genome Biol.">
        <title>Genome sequence of the necrotrophic plant pathogen Pythium ultimum reveals original pathogenicity mechanisms and effector repertoire.</title>
        <authorList>
            <person name="Levesque C.A."/>
            <person name="Brouwer H."/>
            <person name="Cano L."/>
            <person name="Hamilton J.P."/>
            <person name="Holt C."/>
            <person name="Huitema E."/>
            <person name="Raffaele S."/>
            <person name="Robideau G.P."/>
            <person name="Thines M."/>
            <person name="Win J."/>
            <person name="Zerillo M.M."/>
            <person name="Beakes G.W."/>
            <person name="Boore J.L."/>
            <person name="Busam D."/>
            <person name="Dumas B."/>
            <person name="Ferriera S."/>
            <person name="Fuerstenberg S.I."/>
            <person name="Gachon C.M."/>
            <person name="Gaulin E."/>
            <person name="Govers F."/>
            <person name="Grenville-Briggs L."/>
            <person name="Horner N."/>
            <person name="Hostetler J."/>
            <person name="Jiang R.H."/>
            <person name="Johnson J."/>
            <person name="Krajaejun T."/>
            <person name="Lin H."/>
            <person name="Meijer H.J."/>
            <person name="Moore B."/>
            <person name="Morris P."/>
            <person name="Phuntmart V."/>
            <person name="Puiu D."/>
            <person name="Shetty J."/>
            <person name="Stajich J.E."/>
            <person name="Tripathy S."/>
            <person name="Wawra S."/>
            <person name="van West P."/>
            <person name="Whitty B.R."/>
            <person name="Coutinho P.M."/>
            <person name="Henrissat B."/>
            <person name="Martin F."/>
            <person name="Thomas P.D."/>
            <person name="Tyler B.M."/>
            <person name="De Vries R.P."/>
            <person name="Kamoun S."/>
            <person name="Yandell M."/>
            <person name="Tisserat N."/>
            <person name="Buell C.R."/>
        </authorList>
    </citation>
    <scope>NUCLEOTIDE SEQUENCE</scope>
    <source>
        <strain evidence="4">DAOM:BR144</strain>
    </source>
</reference>
<evidence type="ECO:0000313" key="3">
    <source>
        <dbReference type="EnsemblProtists" id="PYU1_T006134"/>
    </source>
</evidence>
<dbReference type="STRING" id="431595.K3WME2"/>
<organism evidence="3 4">
    <name type="scientific">Globisporangium ultimum (strain ATCC 200006 / CBS 805.95 / DAOM BR144)</name>
    <name type="common">Pythium ultimum</name>
    <dbReference type="NCBI Taxonomy" id="431595"/>
    <lineage>
        <taxon>Eukaryota</taxon>
        <taxon>Sar</taxon>
        <taxon>Stramenopiles</taxon>
        <taxon>Oomycota</taxon>
        <taxon>Peronosporomycetes</taxon>
        <taxon>Pythiales</taxon>
        <taxon>Pythiaceae</taxon>
        <taxon>Globisporangium</taxon>
    </lineage>
</organism>
<evidence type="ECO:0000259" key="2">
    <source>
        <dbReference type="PROSITE" id="PS50125"/>
    </source>
</evidence>
<accession>K3WME2</accession>
<dbReference type="OMA" id="PFYHENN"/>
<sequence length="1425" mass="158802">MDAASKELSVLVRHVPRIVVSRFIKKPERLRGPESITFTGVVALFDISGFSSLGSKLSDDERSQINSTQTNSHKMRTSLPLGLMERPTREQPGQTQEAKLQHRNSCYRSSEGSANEDSEAANLAALPRDLMAQRRQSANLLLASESIGQRSVSFISRSKPAAPQGVAVETLTKTLNQTLEPVIDVILQHGGDIIKFAGDAIIVLWETEASLDEVTPPGYLTYSAVRCAMEALQVLESMSIKIRGGSHLSTLGMHVGIGVSQMTGNHVGGVLNRWEFYLGGDANRQMSSAEEDAQKGQIVISREAYKALLDAKDSLDIDLTTIATAKGNYLVQHVSRSSYHRRRRLSNLRPTRELIPFLRGYVPGTISSYLQKGLVLNPCTRNITVVFIKLEGIKEIGDPSEQLEQVQRYLCLIQESAYKVQGTLRQFVIDDKGAVAIIVLGLPPFYHENNVTTGNAFCGSVGSGVRAEYAVVGDVINLAARLMASARIGEIFCDEKTRDETNETIEYQDAKELTVKGKTASVKVYAMQHQQHTQAAGGGDATATRLDAVHALPYGCNPIIEKIPFFGTAASMQRKNTDRRAASGVGDVMAALAHHQDPHRVLIVAGESGTGKTMLLRHLVSRHSRCFLGAGDPVDATMEFHAWCGIVREMTSRTIKMAKPQFGSPDMSFNNYAKDGEDDQERGNGEEHAPGSVLGTSIESALYGMSNAAIGSRMLASVERTFSDTSMASMGTASNTTVLHRTNSGSRSTMEDPSAAYEHMPVLEYLVYKSRIARSMIPILNDLLPYDHLYQGEFRGFDKGEERTKALEHMIFSIVDALSAYKPILLLFDNAQWMDGMSWSLVLKVLEELPNVHCLIATRSQSRAMRQPLFELIEHLPITKRQELRRFSYQVTSLFLCQRFHIAIMDTQVLDFVYARTNGNPAEVIKLMEFMLASKYIAVDRNVGSVTILSDLDDLDMQVPQYTCARVMSCVDGLDSLAQLALKVISINPEPVEERAVSRILNWFITSSDLDESTGGGAHPHHDMGTLKLKVPESDTGLSIGKQVRMGLTECEKEAIVTIDDRRKLFYFNSEEMRLVVYDTMLPSQRETIHSLYCHLYREVTADPLLHPTPGSSPHAMVLPEVVRSINSVLSSTERVSMMHAKPYQQLAMLGYHLARAGDAKAALEAYQKAAEQAIDMKELAFATDCMQSSFKILEDHHQQRGTHHKLNDLDYILLRSRVEFMRGAIAVEKSEWDTAITHMAYIIRLCQRKGSVLRRYSSSVHQDGLFESTPKTSSLTMAIGPSTSIGQRRQSSSVLNTATALHNGLDPRQSLWYLEMQEQCMPRLISFRVFLSWTQRVTAKLALQGSKLTARKQQWSNHGILMRMGSSMRIQPEETLQALHQVIFYRRKAEILIKKILLFKRKQEEMSRDIQKLTQKSLQTKQKR</sequence>
<feature type="region of interest" description="Disordered" evidence="1">
    <location>
        <begin position="56"/>
        <end position="75"/>
    </location>
</feature>
<dbReference type="PROSITE" id="PS00675">
    <property type="entry name" value="SIGMA54_INTERACT_1"/>
    <property type="match status" value="1"/>
</dbReference>
<dbReference type="PROSITE" id="PS50125">
    <property type="entry name" value="GUANYLATE_CYCLASE_2"/>
    <property type="match status" value="1"/>
</dbReference>
<dbReference type="InterPro" id="IPR001054">
    <property type="entry name" value="A/G_cyclase"/>
</dbReference>
<proteinExistence type="predicted"/>
<dbReference type="InParanoid" id="K3WME2"/>
<dbReference type="EnsemblProtists" id="PYU1_T006134">
    <property type="protein sequence ID" value="PYU1_T006134"/>
    <property type="gene ID" value="PYU1_G006122"/>
</dbReference>
<name>K3WME2_GLOUD</name>
<dbReference type="VEuPathDB" id="FungiDB:PYU1_G006122"/>
<dbReference type="InterPro" id="IPR025662">
    <property type="entry name" value="Sigma_54_int_dom_ATP-bd_1"/>
</dbReference>
<dbReference type="PANTHER" id="PTHR47455:SF1">
    <property type="entry name" value="GUANYLATE CYCLASE DOMAIN-CONTAINING PROTEIN"/>
    <property type="match status" value="1"/>
</dbReference>
<feature type="domain" description="Guanylate cyclase" evidence="2">
    <location>
        <begin position="451"/>
        <end position="483"/>
    </location>
</feature>
<dbReference type="Proteomes" id="UP000019132">
    <property type="component" value="Unassembled WGS sequence"/>
</dbReference>
<reference evidence="4" key="2">
    <citation type="submission" date="2010-04" db="EMBL/GenBank/DDBJ databases">
        <authorList>
            <person name="Buell R."/>
            <person name="Hamilton J."/>
            <person name="Hostetler J."/>
        </authorList>
    </citation>
    <scope>NUCLEOTIDE SEQUENCE [LARGE SCALE GENOMIC DNA]</scope>
    <source>
        <strain evidence="4">DAOM:BR144</strain>
    </source>
</reference>
<keyword evidence="4" id="KW-1185">Reference proteome</keyword>
<evidence type="ECO:0000313" key="4">
    <source>
        <dbReference type="Proteomes" id="UP000019132"/>
    </source>
</evidence>
<dbReference type="InterPro" id="IPR029787">
    <property type="entry name" value="Nucleotide_cyclase"/>
</dbReference>
<dbReference type="Gene3D" id="3.30.70.1230">
    <property type="entry name" value="Nucleotide cyclase"/>
    <property type="match status" value="2"/>
</dbReference>
<reference evidence="3" key="3">
    <citation type="submission" date="2015-02" db="UniProtKB">
        <authorList>
            <consortium name="EnsemblProtists"/>
        </authorList>
    </citation>
    <scope>IDENTIFICATION</scope>
    <source>
        <strain evidence="3">DAOM BR144</strain>
    </source>
</reference>
<dbReference type="HOGENOM" id="CLU_005401_0_0_1"/>
<dbReference type="CDD" id="cd07302">
    <property type="entry name" value="CHD"/>
    <property type="match status" value="2"/>
</dbReference>
<protein>
    <recommendedName>
        <fullName evidence="2">Guanylate cyclase domain-containing protein</fullName>
    </recommendedName>
</protein>
<dbReference type="GO" id="GO:0035556">
    <property type="term" value="P:intracellular signal transduction"/>
    <property type="evidence" value="ECO:0007669"/>
    <property type="project" value="InterPro"/>
</dbReference>
<dbReference type="GO" id="GO:0009190">
    <property type="term" value="P:cyclic nucleotide biosynthetic process"/>
    <property type="evidence" value="ECO:0007669"/>
    <property type="project" value="InterPro"/>
</dbReference>
<dbReference type="PANTHER" id="PTHR47455">
    <property type="entry name" value="ADENYLYL CYCLASE BETA"/>
    <property type="match status" value="1"/>
</dbReference>
<dbReference type="InterPro" id="IPR027417">
    <property type="entry name" value="P-loop_NTPase"/>
</dbReference>
<feature type="region of interest" description="Disordered" evidence="1">
    <location>
        <begin position="666"/>
        <end position="692"/>
    </location>
</feature>
<evidence type="ECO:0000256" key="1">
    <source>
        <dbReference type="SAM" id="MobiDB-lite"/>
    </source>
</evidence>
<dbReference type="eggNOG" id="ENOG502QPPT">
    <property type="taxonomic scope" value="Eukaryota"/>
</dbReference>
<dbReference type="EMBL" id="GL376625">
    <property type="status" value="NOT_ANNOTATED_CDS"/>
    <property type="molecule type" value="Genomic_DNA"/>
</dbReference>
<dbReference type="SUPFAM" id="SSF52540">
    <property type="entry name" value="P-loop containing nucleoside triphosphate hydrolases"/>
    <property type="match status" value="1"/>
</dbReference>
<dbReference type="SUPFAM" id="SSF55073">
    <property type="entry name" value="Nucleotide cyclase"/>
    <property type="match status" value="2"/>
</dbReference>